<feature type="disulfide bond" evidence="10">
    <location>
        <begin position="518"/>
        <end position="530"/>
    </location>
</feature>
<feature type="compositionally biased region" description="Basic and acidic residues" evidence="11">
    <location>
        <begin position="10"/>
        <end position="29"/>
    </location>
</feature>
<dbReference type="SUPFAM" id="SSF82671">
    <property type="entry name" value="SEA domain"/>
    <property type="match status" value="1"/>
</dbReference>
<dbReference type="SUPFAM" id="SSF57424">
    <property type="entry name" value="LDL receptor-like module"/>
    <property type="match status" value="1"/>
</dbReference>
<organism evidence="16 17">
    <name type="scientific">Cyprinus carpio carpio</name>
    <dbReference type="NCBI Taxonomy" id="630221"/>
    <lineage>
        <taxon>Eukaryota</taxon>
        <taxon>Metazoa</taxon>
        <taxon>Chordata</taxon>
        <taxon>Craniata</taxon>
        <taxon>Vertebrata</taxon>
        <taxon>Euteleostomi</taxon>
        <taxon>Actinopterygii</taxon>
        <taxon>Neopterygii</taxon>
        <taxon>Teleostei</taxon>
        <taxon>Ostariophysi</taxon>
        <taxon>Cypriniformes</taxon>
        <taxon>Cyprinidae</taxon>
        <taxon>Cyprininae</taxon>
        <taxon>Cyprinus</taxon>
    </lineage>
</organism>
<dbReference type="PROSITE" id="PS50024">
    <property type="entry name" value="SEA"/>
    <property type="match status" value="1"/>
</dbReference>
<comment type="subcellular location">
    <subcellularLocation>
        <location evidence="1">Membrane</location>
        <topology evidence="1">Single-pass type II membrane protein</topology>
    </subcellularLocation>
</comment>
<dbReference type="InterPro" id="IPR002172">
    <property type="entry name" value="LDrepeatLR_classA_rpt"/>
</dbReference>
<reference evidence="16" key="1">
    <citation type="submission" date="2025-08" db="UniProtKB">
        <authorList>
            <consortium name="Ensembl"/>
        </authorList>
    </citation>
    <scope>IDENTIFICATION</scope>
</reference>
<dbReference type="GO" id="GO:0006508">
    <property type="term" value="P:proteolysis"/>
    <property type="evidence" value="ECO:0007669"/>
    <property type="project" value="UniProtKB-KW"/>
</dbReference>
<dbReference type="PROSITE" id="PS01180">
    <property type="entry name" value="CUB"/>
    <property type="match status" value="1"/>
</dbReference>
<evidence type="ECO:0008006" key="18">
    <source>
        <dbReference type="Google" id="ProtNLM"/>
    </source>
</evidence>
<dbReference type="SMART" id="SM00042">
    <property type="entry name" value="CUB"/>
    <property type="match status" value="2"/>
</dbReference>
<dbReference type="CDD" id="cd00190">
    <property type="entry name" value="Tryp_SPc"/>
    <property type="match status" value="1"/>
</dbReference>
<dbReference type="PANTHER" id="PTHR24252:SF20">
    <property type="entry name" value="LOW QUALITY PROTEIN: TRANSMEMBRANE PROTEASE SERINE 6"/>
    <property type="match status" value="1"/>
</dbReference>
<evidence type="ECO:0000313" key="17">
    <source>
        <dbReference type="Proteomes" id="UP001108240"/>
    </source>
</evidence>
<dbReference type="InterPro" id="IPR000859">
    <property type="entry name" value="CUB_dom"/>
</dbReference>
<evidence type="ECO:0000256" key="9">
    <source>
        <dbReference type="ARBA" id="ARBA00023157"/>
    </source>
</evidence>
<evidence type="ECO:0000256" key="6">
    <source>
        <dbReference type="ARBA" id="ARBA00022968"/>
    </source>
</evidence>
<evidence type="ECO:0000256" key="8">
    <source>
        <dbReference type="ARBA" id="ARBA00023136"/>
    </source>
</evidence>
<dbReference type="PROSITE" id="PS01209">
    <property type="entry name" value="LDLRA_1"/>
    <property type="match status" value="2"/>
</dbReference>
<dbReference type="InterPro" id="IPR023415">
    <property type="entry name" value="LDLR_class-A_CS"/>
</dbReference>
<dbReference type="InterPro" id="IPR036364">
    <property type="entry name" value="SEA_dom_sf"/>
</dbReference>
<comment type="caution">
    <text evidence="10">Lacks conserved residue(s) required for the propagation of feature annotation.</text>
</comment>
<dbReference type="GO" id="GO:0004252">
    <property type="term" value="F:serine-type endopeptidase activity"/>
    <property type="evidence" value="ECO:0007669"/>
    <property type="project" value="InterPro"/>
</dbReference>
<dbReference type="GeneTree" id="ENSGT00940000160104"/>
<dbReference type="PRINTS" id="PR00722">
    <property type="entry name" value="CHYMOTRYPSIN"/>
</dbReference>
<dbReference type="Gene3D" id="3.30.70.960">
    <property type="entry name" value="SEA domain"/>
    <property type="match status" value="1"/>
</dbReference>
<dbReference type="PROSITE" id="PS00134">
    <property type="entry name" value="TRYPSIN_HIS"/>
    <property type="match status" value="1"/>
</dbReference>
<reference evidence="16" key="2">
    <citation type="submission" date="2025-09" db="UniProtKB">
        <authorList>
            <consortium name="Ensembl"/>
        </authorList>
    </citation>
    <scope>IDENTIFICATION</scope>
</reference>
<dbReference type="CDD" id="cd00112">
    <property type="entry name" value="LDLa"/>
    <property type="match status" value="3"/>
</dbReference>
<feature type="transmembrane region" description="Helical" evidence="12">
    <location>
        <begin position="40"/>
        <end position="62"/>
    </location>
</feature>
<dbReference type="SUPFAM" id="SSF49854">
    <property type="entry name" value="Spermadhesin, CUB domain"/>
    <property type="match status" value="2"/>
</dbReference>
<dbReference type="FunFam" id="2.40.10.10:FF:000003">
    <property type="entry name" value="Transmembrane serine protease 3"/>
    <property type="match status" value="1"/>
</dbReference>
<dbReference type="Proteomes" id="UP001108240">
    <property type="component" value="Unplaced"/>
</dbReference>
<dbReference type="FunFam" id="2.60.120.290:FF:000027">
    <property type="entry name" value="Transmembrane serine protease 6"/>
    <property type="match status" value="1"/>
</dbReference>
<dbReference type="InterPro" id="IPR001254">
    <property type="entry name" value="Trypsin_dom"/>
</dbReference>
<keyword evidence="8 12" id="KW-0472">Membrane</keyword>
<dbReference type="Gene3D" id="2.40.10.10">
    <property type="entry name" value="Trypsin-like serine proteases"/>
    <property type="match status" value="1"/>
</dbReference>
<keyword evidence="9 10" id="KW-1015">Disulfide bond</keyword>
<dbReference type="Gene3D" id="2.60.120.290">
    <property type="entry name" value="Spermadhesin, CUB domain"/>
    <property type="match status" value="2"/>
</dbReference>
<dbReference type="PANTHER" id="PTHR24252">
    <property type="entry name" value="ACROSIN-RELATED"/>
    <property type="match status" value="1"/>
</dbReference>
<dbReference type="SMART" id="SM00192">
    <property type="entry name" value="LDLa"/>
    <property type="match status" value="3"/>
</dbReference>
<protein>
    <recommendedName>
        <fullName evidence="18">Transmembrane protease serine 6</fullName>
    </recommendedName>
</protein>
<dbReference type="InterPro" id="IPR000082">
    <property type="entry name" value="SEA_dom"/>
</dbReference>
<evidence type="ECO:0000256" key="1">
    <source>
        <dbReference type="ARBA" id="ARBA00004606"/>
    </source>
</evidence>
<dbReference type="AlphaFoldDB" id="A0A8C1EXB7"/>
<feature type="disulfide bond" evidence="10">
    <location>
        <begin position="445"/>
        <end position="457"/>
    </location>
</feature>
<proteinExistence type="predicted"/>
<dbReference type="PROSITE" id="PS50240">
    <property type="entry name" value="TRYPSIN_DOM"/>
    <property type="match status" value="1"/>
</dbReference>
<dbReference type="InterPro" id="IPR001314">
    <property type="entry name" value="Peptidase_S1A"/>
</dbReference>
<feature type="disulfide bond" evidence="10">
    <location>
        <begin position="538"/>
        <end position="553"/>
    </location>
</feature>
<keyword evidence="4" id="KW-0378">Hydrolase</keyword>
<dbReference type="Gene3D" id="4.10.400.10">
    <property type="entry name" value="Low-density Lipoprotein Receptor"/>
    <property type="match status" value="1"/>
</dbReference>
<dbReference type="OMA" id="WFALQIP"/>
<feature type="disulfide bond" evidence="10">
    <location>
        <begin position="461"/>
        <end position="476"/>
    </location>
</feature>
<evidence type="ECO:0000256" key="10">
    <source>
        <dbReference type="PROSITE-ProRule" id="PRU00124"/>
    </source>
</evidence>
<keyword evidence="17" id="KW-1185">Reference proteome</keyword>
<dbReference type="GO" id="GO:0016020">
    <property type="term" value="C:membrane"/>
    <property type="evidence" value="ECO:0007669"/>
    <property type="project" value="UniProtKB-SubCell"/>
</dbReference>
<dbReference type="InterPro" id="IPR043504">
    <property type="entry name" value="Peptidase_S1_PA_chymotrypsin"/>
</dbReference>
<evidence type="ECO:0000259" key="15">
    <source>
        <dbReference type="PROSITE" id="PS50240"/>
    </source>
</evidence>
<keyword evidence="2" id="KW-0645">Protease</keyword>
<feature type="domain" description="SEA" evidence="14">
    <location>
        <begin position="73"/>
        <end position="197"/>
    </location>
</feature>
<accession>A0A8C1EXB7</accession>
<evidence type="ECO:0000256" key="5">
    <source>
        <dbReference type="ARBA" id="ARBA00022825"/>
    </source>
</evidence>
<keyword evidence="6" id="KW-0735">Signal-anchor</keyword>
<evidence type="ECO:0000256" key="7">
    <source>
        <dbReference type="ARBA" id="ARBA00022989"/>
    </source>
</evidence>
<evidence type="ECO:0000256" key="2">
    <source>
        <dbReference type="ARBA" id="ARBA00022670"/>
    </source>
</evidence>
<dbReference type="Pfam" id="PF01390">
    <property type="entry name" value="SEA"/>
    <property type="match status" value="1"/>
</dbReference>
<dbReference type="SUPFAM" id="SSF50494">
    <property type="entry name" value="Trypsin-like serine proteases"/>
    <property type="match status" value="1"/>
</dbReference>
<feature type="domain" description="Peptidase S1" evidence="15">
    <location>
        <begin position="564"/>
        <end position="815"/>
    </location>
</feature>
<name>A0A8C1EXB7_CYPCA</name>
<evidence type="ECO:0000256" key="11">
    <source>
        <dbReference type="SAM" id="MobiDB-lite"/>
    </source>
</evidence>
<dbReference type="InterPro" id="IPR035914">
    <property type="entry name" value="Sperma_CUB_dom_sf"/>
</dbReference>
<keyword evidence="5" id="KW-0720">Serine protease</keyword>
<sequence>MELGNGIRSDPNRERASDTIPRADPDQTQKRRTSFPKWPIGLIFTIIILILAGSSCLIWYFLEYRVWVLEPRLVQQYTASVSILNKNFSVSLSSHESPEFRAAAASVQNMMEKLLKSTDLSRYFNSSAVFAFGNGSVVAHLWLRLSVPSSRVETVSVQRLNESVFRELQRFSDAQQISRYEGFHLRLPSLSFTETNPKVIDLFQATFDCYRYTSLVSAEPVVLEGPNMQRSSCLWHLRAPAGSRLELRVEWLLSECRDRLIIYDSVTPADSRLITSLYGCSRYEQTVQLLSSADWMTVVWKQGLYSYKDPFSLSARAWPDQDCSYSVVLETTDGVQGILQTPFYPSYYPPDTNCTWIFTVPSVEFGLTLFFEGYELNRAAYSQTCTQGRWSIQSRRLCGVRGLQPYAERIHLLSSTVTVSMTSEVSLTGPGLQVHYSIFNQSDPCPGQVLCHINGLCVPACDGISDCPNGLDERNCVCIAQFQCSEDSQCVDHYKVCDQHADCIEGSDEDNCTHGVPCSDWTYVCGDGTCLKKPNPECDFITDCPDESDEKYCNCGLRPFSSRVVGGADAVEGEWPWQASLQISGRHICGGALVSAQWVVSAAHCFSDDRFFSPSVWTVYLGKLHLYGNSQTEEAIRVSHIHLHHYYDDETHDYDVALLRLVRPVWSGTLAHPVCLPPQTHQLEPDVLCWVTGWGALREGGAVSDVLQKVDVRLVSEDACVRSYGYMITPRMICAGYRSGGKDACQVTISIICCNPDGACKPLDYTRVCVSLSGRLWRAAGVSGAVWTLVSGRCGELGPRLRTPRLLRGLHAYHQTLRLDQTPRFLLSSSGTIERKNLQRPVPVL</sequence>
<dbReference type="Pfam" id="PF00089">
    <property type="entry name" value="Trypsin"/>
    <property type="match status" value="1"/>
</dbReference>
<dbReference type="InterPro" id="IPR009003">
    <property type="entry name" value="Peptidase_S1_PA"/>
</dbReference>
<dbReference type="PROSITE" id="PS50068">
    <property type="entry name" value="LDLRA_2"/>
    <property type="match status" value="3"/>
</dbReference>
<dbReference type="CDD" id="cd00041">
    <property type="entry name" value="CUB"/>
    <property type="match status" value="1"/>
</dbReference>
<evidence type="ECO:0000259" key="13">
    <source>
        <dbReference type="PROSITE" id="PS01180"/>
    </source>
</evidence>
<feature type="disulfide bond" evidence="10">
    <location>
        <begin position="497"/>
        <end position="512"/>
    </location>
</feature>
<dbReference type="SMART" id="SM00020">
    <property type="entry name" value="Tryp_SPc"/>
    <property type="match status" value="1"/>
</dbReference>
<evidence type="ECO:0000313" key="16">
    <source>
        <dbReference type="Ensembl" id="ENSCCRP00000082938.2"/>
    </source>
</evidence>
<evidence type="ECO:0000256" key="3">
    <source>
        <dbReference type="ARBA" id="ARBA00022692"/>
    </source>
</evidence>
<feature type="region of interest" description="Disordered" evidence="11">
    <location>
        <begin position="1"/>
        <end position="32"/>
    </location>
</feature>
<evidence type="ECO:0000256" key="12">
    <source>
        <dbReference type="SAM" id="Phobius"/>
    </source>
</evidence>
<dbReference type="InterPro" id="IPR018114">
    <property type="entry name" value="TRYPSIN_HIS"/>
</dbReference>
<feature type="domain" description="CUB" evidence="13">
    <location>
        <begin position="323"/>
        <end position="439"/>
    </location>
</feature>
<keyword evidence="7 12" id="KW-1133">Transmembrane helix</keyword>
<evidence type="ECO:0000259" key="14">
    <source>
        <dbReference type="PROSITE" id="PS50024"/>
    </source>
</evidence>
<keyword evidence="3 12" id="KW-0812">Transmembrane</keyword>
<evidence type="ECO:0000256" key="4">
    <source>
        <dbReference type="ARBA" id="ARBA00022801"/>
    </source>
</evidence>
<dbReference type="Ensembl" id="ENSCCRT00000090041.2">
    <property type="protein sequence ID" value="ENSCCRP00000082938.2"/>
    <property type="gene ID" value="ENSCCRG00000045152.2"/>
</dbReference>
<dbReference type="InterPro" id="IPR036055">
    <property type="entry name" value="LDL_receptor-like_sf"/>
</dbReference>